<proteinExistence type="predicted"/>
<name>A0A2D0AC44_PSENT</name>
<gene>
    <name evidence="1" type="ORF">CEG18_27085</name>
</gene>
<evidence type="ECO:0000313" key="1">
    <source>
        <dbReference type="EMBL" id="OWP47822.1"/>
    </source>
</evidence>
<accession>A0A2D0AC44</accession>
<protein>
    <submittedName>
        <fullName evidence="1">Uncharacterized protein</fullName>
    </submittedName>
</protein>
<comment type="caution">
    <text evidence="1">The sequence shown here is derived from an EMBL/GenBank/DDBJ whole genome shotgun (WGS) entry which is preliminary data.</text>
</comment>
<dbReference type="Proteomes" id="UP000198145">
    <property type="component" value="Unassembled WGS sequence"/>
</dbReference>
<evidence type="ECO:0000313" key="2">
    <source>
        <dbReference type="Proteomes" id="UP000198145"/>
    </source>
</evidence>
<organism evidence="1 2">
    <name type="scientific">Pseudomonas nitroreducens</name>
    <dbReference type="NCBI Taxonomy" id="46680"/>
    <lineage>
        <taxon>Bacteria</taxon>
        <taxon>Pseudomonadati</taxon>
        <taxon>Pseudomonadota</taxon>
        <taxon>Gammaproteobacteria</taxon>
        <taxon>Pseudomonadales</taxon>
        <taxon>Pseudomonadaceae</taxon>
        <taxon>Pseudomonas</taxon>
    </lineage>
</organism>
<dbReference type="EMBL" id="NJBA01000012">
    <property type="protein sequence ID" value="OWP47822.1"/>
    <property type="molecule type" value="Genomic_DNA"/>
</dbReference>
<sequence>MSDASSDNSWIRAYRKLRSWDVGRVSSAFLATLFHWRGDTGLFYSHGGLRKSRLTRDDLID</sequence>
<dbReference type="RefSeq" id="WP_088421529.1">
    <property type="nucleotide sequence ID" value="NZ_NJBA01000012.1"/>
</dbReference>
<reference evidence="1 2" key="1">
    <citation type="submission" date="2017-06" db="EMBL/GenBank/DDBJ databases">
        <title>Draft genome of Pseudomonas nitroreducens DF05.</title>
        <authorList>
            <person name="Iyer R."/>
        </authorList>
    </citation>
    <scope>NUCLEOTIDE SEQUENCE [LARGE SCALE GENOMIC DNA]</scope>
    <source>
        <strain evidence="1 2">DF05</strain>
    </source>
</reference>
<dbReference type="AlphaFoldDB" id="A0A2D0AC44"/>